<dbReference type="Gene3D" id="3.20.20.70">
    <property type="entry name" value="Aldolase class I"/>
    <property type="match status" value="1"/>
</dbReference>
<feature type="binding site" evidence="10">
    <location>
        <position position="16"/>
    </location>
    <ligand>
        <name>substrate</name>
    </ligand>
</feature>
<feature type="active site" description="For OMPdecase activity" evidence="9">
    <location>
        <position position="67"/>
    </location>
</feature>
<evidence type="ECO:0000256" key="7">
    <source>
        <dbReference type="ARBA" id="ARBA00023239"/>
    </source>
</evidence>
<evidence type="ECO:0000256" key="5">
    <source>
        <dbReference type="ARBA" id="ARBA00022793"/>
    </source>
</evidence>
<dbReference type="SUPFAM" id="SSF51366">
    <property type="entry name" value="Ribulose-phoshate binding barrel"/>
    <property type="match status" value="1"/>
</dbReference>
<evidence type="ECO:0000256" key="9">
    <source>
        <dbReference type="PIRSR" id="PIRSR614732-1"/>
    </source>
</evidence>
<dbReference type="SMART" id="SM00934">
    <property type="entry name" value="OMPdecase"/>
    <property type="match status" value="1"/>
</dbReference>
<dbReference type="PANTHER" id="PTHR32119:SF2">
    <property type="entry name" value="OROTIDINE 5'-PHOSPHATE DECARBOXYLASE"/>
    <property type="match status" value="1"/>
</dbReference>
<organism evidence="13 14">
    <name type="scientific">Candidatus Kaiserbacteria bacterium CG10_big_fil_rev_8_21_14_0_10_56_12</name>
    <dbReference type="NCBI Taxonomy" id="1974611"/>
    <lineage>
        <taxon>Bacteria</taxon>
        <taxon>Candidatus Kaiseribacteriota</taxon>
    </lineage>
</organism>
<dbReference type="CDD" id="cd04725">
    <property type="entry name" value="OMP_decarboxylase_like"/>
    <property type="match status" value="1"/>
</dbReference>
<accession>A0A2H0UB80</accession>
<feature type="binding site" evidence="10">
    <location>
        <position position="214"/>
    </location>
    <ligand>
        <name>substrate</name>
    </ligand>
</feature>
<feature type="binding site" evidence="10">
    <location>
        <position position="184"/>
    </location>
    <ligand>
        <name>substrate</name>
    </ligand>
</feature>
<keyword evidence="7 11" id="KW-0456">Lyase</keyword>
<dbReference type="AlphaFoldDB" id="A0A2H0UB80"/>
<dbReference type="EMBL" id="PFBL01000021">
    <property type="protein sequence ID" value="PIR83035.1"/>
    <property type="molecule type" value="Genomic_DNA"/>
</dbReference>
<reference evidence="14" key="1">
    <citation type="submission" date="2017-09" db="EMBL/GenBank/DDBJ databases">
        <title>Depth-based differentiation of microbial function through sediment-hosted aquifers and enrichment of novel symbionts in the deep terrestrial subsurface.</title>
        <authorList>
            <person name="Probst A.J."/>
            <person name="Ladd B."/>
            <person name="Jarett J.K."/>
            <person name="Geller-Mcgrath D.E."/>
            <person name="Sieber C.M.K."/>
            <person name="Emerson J.B."/>
            <person name="Anantharaman K."/>
            <person name="Thomas B.C."/>
            <person name="Malmstrom R."/>
            <person name="Stieglmeier M."/>
            <person name="Klingl A."/>
            <person name="Woyke T."/>
            <person name="Ryan C.M."/>
            <person name="Banfield J.F."/>
        </authorList>
    </citation>
    <scope>NUCLEOTIDE SEQUENCE [LARGE SCALE GENOMIC DNA]</scope>
</reference>
<dbReference type="NCBIfam" id="TIGR01740">
    <property type="entry name" value="pyrF"/>
    <property type="match status" value="1"/>
</dbReference>
<dbReference type="InterPro" id="IPR014732">
    <property type="entry name" value="OMPdecase"/>
</dbReference>
<feature type="domain" description="Orotidine 5'-phosphate decarboxylase" evidence="12">
    <location>
        <begin position="10"/>
        <end position="229"/>
    </location>
</feature>
<name>A0A2H0UB80_9BACT</name>
<dbReference type="EC" id="4.1.1.23" evidence="3 11"/>
<comment type="similarity">
    <text evidence="11">Belongs to the OMP decarboxylase family.</text>
</comment>
<evidence type="ECO:0000313" key="14">
    <source>
        <dbReference type="Proteomes" id="UP000230179"/>
    </source>
</evidence>
<keyword evidence="5 11" id="KW-0210">Decarboxylase</keyword>
<evidence type="ECO:0000256" key="8">
    <source>
        <dbReference type="ARBA" id="ARBA00049157"/>
    </source>
</evidence>
<dbReference type="Proteomes" id="UP000230179">
    <property type="component" value="Unassembled WGS sequence"/>
</dbReference>
<feature type="binding site" evidence="10">
    <location>
        <position position="193"/>
    </location>
    <ligand>
        <name>substrate</name>
    </ligand>
</feature>
<evidence type="ECO:0000256" key="3">
    <source>
        <dbReference type="ARBA" id="ARBA00012321"/>
    </source>
</evidence>
<dbReference type="GO" id="GO:0006207">
    <property type="term" value="P:'de novo' pyrimidine nucleobase biosynthetic process"/>
    <property type="evidence" value="ECO:0007669"/>
    <property type="project" value="InterPro"/>
</dbReference>
<protein>
    <recommendedName>
        <fullName evidence="4 11">Orotidine 5'-phosphate decarboxylase</fullName>
        <ecNumber evidence="3 11">4.1.1.23</ecNumber>
    </recommendedName>
</protein>
<comment type="pathway">
    <text evidence="2 11">Pyrimidine metabolism; UMP biosynthesis via de novo pathway; UMP from orotate: step 2/2.</text>
</comment>
<sequence length="244" mass="26097">MGNTIEEPKKIIVAADNLTHKECLELTTKIGHRVHAIKVHEVVDRHGPTVVGEIRKAGAWRVFDDAKLHDIPKTVELRAKAIAEPGASIIAVHASGEVDMMMAAVRGVRNVSDAEIFAITVLTSLDEERAHLTFGQPAKAAALYLARLAKLAGVHGVVCSPKEVGMLAKRPELRGLKFATPGVRSLGQDAGDQKRFDTPAAAVKAGATYLVVGRQLTEAHDPVFALDQIEAEIAEALNDMAASK</sequence>
<evidence type="ECO:0000256" key="2">
    <source>
        <dbReference type="ARBA" id="ARBA00004861"/>
    </source>
</evidence>
<evidence type="ECO:0000256" key="6">
    <source>
        <dbReference type="ARBA" id="ARBA00022975"/>
    </source>
</evidence>
<evidence type="ECO:0000256" key="10">
    <source>
        <dbReference type="PIRSR" id="PIRSR614732-2"/>
    </source>
</evidence>
<comment type="catalytic activity">
    <reaction evidence="8 11">
        <text>orotidine 5'-phosphate + H(+) = UMP + CO2</text>
        <dbReference type="Rhea" id="RHEA:11596"/>
        <dbReference type="ChEBI" id="CHEBI:15378"/>
        <dbReference type="ChEBI" id="CHEBI:16526"/>
        <dbReference type="ChEBI" id="CHEBI:57538"/>
        <dbReference type="ChEBI" id="CHEBI:57865"/>
        <dbReference type="EC" id="4.1.1.23"/>
    </reaction>
</comment>
<feature type="active site" description="For OMPdecase activity" evidence="9">
    <location>
        <position position="65"/>
    </location>
</feature>
<evidence type="ECO:0000313" key="13">
    <source>
        <dbReference type="EMBL" id="PIR83035.1"/>
    </source>
</evidence>
<dbReference type="InterPro" id="IPR013785">
    <property type="entry name" value="Aldolase_TIM"/>
</dbReference>
<feature type="binding site" evidence="10">
    <location>
        <position position="38"/>
    </location>
    <ligand>
        <name>substrate</name>
    </ligand>
</feature>
<comment type="caution">
    <text evidence="13">The sequence shown here is derived from an EMBL/GenBank/DDBJ whole genome shotgun (WGS) entry which is preliminary data.</text>
</comment>
<dbReference type="Pfam" id="PF00215">
    <property type="entry name" value="OMPdecase"/>
    <property type="match status" value="1"/>
</dbReference>
<gene>
    <name evidence="13" type="primary">pyrF</name>
    <name evidence="13" type="ORF">COU19_02625</name>
</gene>
<comment type="function">
    <text evidence="1">Catalyzes the decarboxylation of orotidine 5'-monophosphate (OMP) to uridine 5'-monophosphate (UMP).</text>
</comment>
<dbReference type="InterPro" id="IPR011060">
    <property type="entry name" value="RibuloseP-bd_barrel"/>
</dbReference>
<dbReference type="UniPathway" id="UPA00070">
    <property type="reaction ID" value="UER00120"/>
</dbReference>
<dbReference type="InterPro" id="IPR018089">
    <property type="entry name" value="OMPdecase_AS"/>
</dbReference>
<feature type="binding site" evidence="10">
    <location>
        <position position="123"/>
    </location>
    <ligand>
        <name>substrate</name>
    </ligand>
</feature>
<dbReference type="PROSITE" id="PS00156">
    <property type="entry name" value="OMPDECASE"/>
    <property type="match status" value="1"/>
</dbReference>
<dbReference type="PANTHER" id="PTHR32119">
    <property type="entry name" value="OROTIDINE 5'-PHOSPHATE DECARBOXYLASE"/>
    <property type="match status" value="1"/>
</dbReference>
<dbReference type="GO" id="GO:0005829">
    <property type="term" value="C:cytosol"/>
    <property type="evidence" value="ECO:0007669"/>
    <property type="project" value="TreeGrafter"/>
</dbReference>
<evidence type="ECO:0000259" key="12">
    <source>
        <dbReference type="SMART" id="SM00934"/>
    </source>
</evidence>
<evidence type="ECO:0000256" key="1">
    <source>
        <dbReference type="ARBA" id="ARBA00002356"/>
    </source>
</evidence>
<evidence type="ECO:0000256" key="4">
    <source>
        <dbReference type="ARBA" id="ARBA00021923"/>
    </source>
</evidence>
<keyword evidence="6 11" id="KW-0665">Pyrimidine biosynthesis</keyword>
<dbReference type="GO" id="GO:0044205">
    <property type="term" value="P:'de novo' UMP biosynthetic process"/>
    <property type="evidence" value="ECO:0007669"/>
    <property type="project" value="UniProtKB-UniPathway"/>
</dbReference>
<evidence type="ECO:0000256" key="11">
    <source>
        <dbReference type="RuleBase" id="RU000512"/>
    </source>
</evidence>
<proteinExistence type="inferred from homology"/>
<dbReference type="InterPro" id="IPR001754">
    <property type="entry name" value="OMPdeCOase_dom"/>
</dbReference>
<feature type="active site" description="For OMPdecase activity" evidence="9">
    <location>
        <position position="70"/>
    </location>
</feature>
<dbReference type="GO" id="GO:0004590">
    <property type="term" value="F:orotidine-5'-phosphate decarboxylase activity"/>
    <property type="evidence" value="ECO:0007669"/>
    <property type="project" value="UniProtKB-EC"/>
</dbReference>
<feature type="binding site" evidence="10">
    <location>
        <position position="213"/>
    </location>
    <ligand>
        <name>substrate</name>
    </ligand>
</feature>